<dbReference type="GO" id="GO:0005524">
    <property type="term" value="F:ATP binding"/>
    <property type="evidence" value="ECO:0007669"/>
    <property type="project" value="InterPro"/>
</dbReference>
<keyword evidence="4" id="KW-0732">Signal</keyword>
<dbReference type="PROSITE" id="PS00135">
    <property type="entry name" value="TRYPSIN_SER"/>
    <property type="match status" value="1"/>
</dbReference>
<dbReference type="InterPro" id="IPR003439">
    <property type="entry name" value="ABC_transporter-like_ATP-bd"/>
</dbReference>
<dbReference type="SUPFAM" id="SSF52540">
    <property type="entry name" value="P-loop containing nucleoside triphosphate hydrolases"/>
    <property type="match status" value="1"/>
</dbReference>
<gene>
    <name evidence="7" type="ORF">EDS130_LOCUS32920</name>
</gene>
<proteinExistence type="inferred from homology"/>
<dbReference type="PANTHER" id="PTHR24256">
    <property type="entry name" value="TRYPTASE-RELATED"/>
    <property type="match status" value="1"/>
</dbReference>
<sequence length="972" mass="109501">MSIFVIMSLLVSIPLCQTASFVCDKNLVPCGCGPVSVGINARIVNGENAIQNSWSMIASLRYDASMSYHICGGTILNEYHVLTAAHCVDPSVVGITFKNMSVAFGLFQLSQTNGIIRKINQVFIHPLWNSNARYIANDIAILRLNQSINLDRNSSLTRTCLPVRLNDSEEMLMYPPNNTDLVVIGWGLLNTSGSISDVLQQVTIKLIDQRDRICASTTFDPSSQFCAGLDQGGKGPCYGDSGGPIFQWIGDRWQQVGIVSYGEMGCAVKGYPSVFTRINYFLDWIQFTIQLNNTNQTTLPVNTTQKTIYQCWSEYFACGCSRRNVILSSNQNALPYSWSMVVAIYIQNKYVCTGTILDDYFILTTANCVKSSLPRSITIHAGIYYQTEADAVIRQVDQISIHPNYNFNLHDIAVLRLSESLNIEENIFLSKTCLSSTTDQFNLHSVVVSGWNVMFLSEILQQVQLTTVDRNDPNCSLPIDQQQYQFCVGQNLCVGSNYSNPMFVFDGYHWIQVGLSSYCKVSNTMGVFTRLDVYYDWIWSIVDSHQLERSTVYYCDKRSSCGCGENDVRAELDAENAVVNSWSMIVSIRVYDIHVCSGTILSDLFILTSARCTEILLYYNDTSIVTDIYRLSASVKIIRRIKKFSIHPNYVFNDENSFYDIAILRLDLALPLNNHSLSLRKICVSNTTNEDLQENSVLFMIGWGSLRREDALQQVSTKLIKSQNQFCGNIFVNETYQFCLRSSDNNTDIYSNDLCYGDVGSPILIYKNNHWEQIGIVPYKYYCASVGYPDVYLRLSSHIEWIQNDAIIFAGDIRFNIDPLGHYSDMEIWSVLESVHLKERIMSRGDGLTYMLVEGGQNMSAGERQLLCLARALLRKSKIFILDEATAAIDMETDRLIQRTIRSALKNATVITIAHRLHTILDSSKILVLSDGSMQEYDQPVRLATDPNSAFAKLLRDANIHPHDISSVLTTT</sequence>
<evidence type="ECO:0000313" key="7">
    <source>
        <dbReference type="EMBL" id="CAF1344419.1"/>
    </source>
</evidence>
<dbReference type="PROSITE" id="PS00211">
    <property type="entry name" value="ABC_TRANSPORTER_1"/>
    <property type="match status" value="1"/>
</dbReference>
<accession>A0A815GXU5</accession>
<dbReference type="OrthoDB" id="10061449at2759"/>
<dbReference type="PRINTS" id="PR00722">
    <property type="entry name" value="CHYMOTRYPSIN"/>
</dbReference>
<dbReference type="Proteomes" id="UP000663852">
    <property type="component" value="Unassembled WGS sequence"/>
</dbReference>
<evidence type="ECO:0000313" key="8">
    <source>
        <dbReference type="Proteomes" id="UP000663852"/>
    </source>
</evidence>
<dbReference type="SUPFAM" id="SSF50494">
    <property type="entry name" value="Trypsin-like serine proteases"/>
    <property type="match status" value="3"/>
</dbReference>
<keyword evidence="3" id="KW-0720">Serine protease</keyword>
<feature type="chain" id="PRO_5032269462" evidence="4">
    <location>
        <begin position="19"/>
        <end position="972"/>
    </location>
</feature>
<evidence type="ECO:0000256" key="4">
    <source>
        <dbReference type="SAM" id="SignalP"/>
    </source>
</evidence>
<reference evidence="7" key="1">
    <citation type="submission" date="2021-02" db="EMBL/GenBank/DDBJ databases">
        <authorList>
            <person name="Nowell W R."/>
        </authorList>
    </citation>
    <scope>NUCLEOTIDE SEQUENCE</scope>
</reference>
<organism evidence="7 8">
    <name type="scientific">Adineta ricciae</name>
    <name type="common">Rotifer</name>
    <dbReference type="NCBI Taxonomy" id="249248"/>
    <lineage>
        <taxon>Eukaryota</taxon>
        <taxon>Metazoa</taxon>
        <taxon>Spiralia</taxon>
        <taxon>Gnathifera</taxon>
        <taxon>Rotifera</taxon>
        <taxon>Eurotatoria</taxon>
        <taxon>Bdelloidea</taxon>
        <taxon>Adinetida</taxon>
        <taxon>Adinetidae</taxon>
        <taxon>Adineta</taxon>
    </lineage>
</organism>
<dbReference type="Pfam" id="PF00005">
    <property type="entry name" value="ABC_tran"/>
    <property type="match status" value="1"/>
</dbReference>
<dbReference type="SMART" id="SM00020">
    <property type="entry name" value="Tryp_SPc"/>
    <property type="match status" value="3"/>
</dbReference>
<dbReference type="GO" id="GO:0016887">
    <property type="term" value="F:ATP hydrolysis activity"/>
    <property type="evidence" value="ECO:0007669"/>
    <property type="project" value="InterPro"/>
</dbReference>
<dbReference type="InterPro" id="IPR017871">
    <property type="entry name" value="ABC_transporter-like_CS"/>
</dbReference>
<comment type="similarity">
    <text evidence="2">Belongs to the peptidase S1 family. CLIP subfamily.</text>
</comment>
<evidence type="ECO:0000259" key="5">
    <source>
        <dbReference type="PROSITE" id="PS50240"/>
    </source>
</evidence>
<keyword evidence="1" id="KW-1015">Disulfide bond</keyword>
<dbReference type="InterPro" id="IPR027417">
    <property type="entry name" value="P-loop_NTPase"/>
</dbReference>
<name>A0A815GXU5_ADIRI</name>
<evidence type="ECO:0000259" key="6">
    <source>
        <dbReference type="PROSITE" id="PS50893"/>
    </source>
</evidence>
<feature type="domain" description="Peptidase S1" evidence="5">
    <location>
        <begin position="326"/>
        <end position="543"/>
    </location>
</feature>
<dbReference type="InterPro" id="IPR001314">
    <property type="entry name" value="Peptidase_S1A"/>
</dbReference>
<keyword evidence="3" id="KW-0378">Hydrolase</keyword>
<dbReference type="AlphaFoldDB" id="A0A815GXU5"/>
<evidence type="ECO:0000256" key="3">
    <source>
        <dbReference type="RuleBase" id="RU363034"/>
    </source>
</evidence>
<dbReference type="PROSITE" id="PS50240">
    <property type="entry name" value="TRYPSIN_DOM"/>
    <property type="match status" value="3"/>
</dbReference>
<feature type="domain" description="Peptidase S1" evidence="5">
    <location>
        <begin position="571"/>
        <end position="807"/>
    </location>
</feature>
<keyword evidence="3" id="KW-0645">Protease</keyword>
<dbReference type="InterPro" id="IPR033116">
    <property type="entry name" value="TRYPSIN_SER"/>
</dbReference>
<dbReference type="InterPro" id="IPR051487">
    <property type="entry name" value="Ser/Thr_Proteases_Immune/Dev"/>
</dbReference>
<feature type="domain" description="Peptidase S1" evidence="5">
    <location>
        <begin position="43"/>
        <end position="290"/>
    </location>
</feature>
<dbReference type="GO" id="GO:0004252">
    <property type="term" value="F:serine-type endopeptidase activity"/>
    <property type="evidence" value="ECO:0007669"/>
    <property type="project" value="InterPro"/>
</dbReference>
<dbReference type="PROSITE" id="PS50893">
    <property type="entry name" value="ABC_TRANSPORTER_2"/>
    <property type="match status" value="1"/>
</dbReference>
<dbReference type="InterPro" id="IPR009003">
    <property type="entry name" value="Peptidase_S1_PA"/>
</dbReference>
<dbReference type="CDD" id="cd00190">
    <property type="entry name" value="Tryp_SPc"/>
    <property type="match status" value="2"/>
</dbReference>
<evidence type="ECO:0000256" key="2">
    <source>
        <dbReference type="ARBA" id="ARBA00024195"/>
    </source>
</evidence>
<dbReference type="InterPro" id="IPR018114">
    <property type="entry name" value="TRYPSIN_HIS"/>
</dbReference>
<dbReference type="FunFam" id="3.40.50.300:FF:003492">
    <property type="entry name" value="AGAP012735-PA"/>
    <property type="match status" value="1"/>
</dbReference>
<dbReference type="InterPro" id="IPR043504">
    <property type="entry name" value="Peptidase_S1_PA_chymotrypsin"/>
</dbReference>
<protein>
    <submittedName>
        <fullName evidence="7">Uncharacterized protein</fullName>
    </submittedName>
</protein>
<comment type="caution">
    <text evidence="7">The sequence shown here is derived from an EMBL/GenBank/DDBJ whole genome shotgun (WGS) entry which is preliminary data.</text>
</comment>
<dbReference type="GO" id="GO:0006508">
    <property type="term" value="P:proteolysis"/>
    <property type="evidence" value="ECO:0007669"/>
    <property type="project" value="UniProtKB-KW"/>
</dbReference>
<dbReference type="EMBL" id="CAJNOJ010000257">
    <property type="protein sequence ID" value="CAF1344419.1"/>
    <property type="molecule type" value="Genomic_DNA"/>
</dbReference>
<dbReference type="FunFam" id="2.40.10.10:FF:000068">
    <property type="entry name" value="transmembrane protease serine 2"/>
    <property type="match status" value="2"/>
</dbReference>
<dbReference type="Gene3D" id="2.40.10.10">
    <property type="entry name" value="Trypsin-like serine proteases"/>
    <property type="match status" value="4"/>
</dbReference>
<dbReference type="PROSITE" id="PS00134">
    <property type="entry name" value="TRYPSIN_HIS"/>
    <property type="match status" value="1"/>
</dbReference>
<feature type="signal peptide" evidence="4">
    <location>
        <begin position="1"/>
        <end position="18"/>
    </location>
</feature>
<dbReference type="Gene3D" id="3.40.50.300">
    <property type="entry name" value="P-loop containing nucleotide triphosphate hydrolases"/>
    <property type="match status" value="1"/>
</dbReference>
<evidence type="ECO:0000256" key="1">
    <source>
        <dbReference type="ARBA" id="ARBA00023157"/>
    </source>
</evidence>
<feature type="domain" description="ABC transporter" evidence="6">
    <location>
        <begin position="670"/>
        <end position="956"/>
    </location>
</feature>
<dbReference type="InterPro" id="IPR001254">
    <property type="entry name" value="Trypsin_dom"/>
</dbReference>
<dbReference type="Pfam" id="PF00089">
    <property type="entry name" value="Trypsin"/>
    <property type="match status" value="3"/>
</dbReference>